<dbReference type="AlphaFoldDB" id="A0A518HDR1"/>
<dbReference type="CDD" id="cd00200">
    <property type="entry name" value="WD40"/>
    <property type="match status" value="2"/>
</dbReference>
<keyword evidence="7 13" id="KW-0418">Kinase</keyword>
<dbReference type="GO" id="GO:0005524">
    <property type="term" value="F:ATP binding"/>
    <property type="evidence" value="ECO:0007669"/>
    <property type="project" value="UniProtKB-UniRule"/>
</dbReference>
<dbReference type="PANTHER" id="PTHR19879:SF9">
    <property type="entry name" value="TRANSCRIPTION INITIATION FACTOR TFIID SUBUNIT 5"/>
    <property type="match status" value="1"/>
</dbReference>
<feature type="repeat" description="WD" evidence="9">
    <location>
        <begin position="761"/>
        <end position="802"/>
    </location>
</feature>
<dbReference type="KEGG" id="tpla:ElP_69590"/>
<dbReference type="CDD" id="cd14014">
    <property type="entry name" value="STKc_PknB_like"/>
    <property type="match status" value="1"/>
</dbReference>
<dbReference type="Proteomes" id="UP000317835">
    <property type="component" value="Chromosome"/>
</dbReference>
<dbReference type="InterPro" id="IPR000719">
    <property type="entry name" value="Prot_kinase_dom"/>
</dbReference>
<keyword evidence="3 9" id="KW-0853">WD repeat</keyword>
<evidence type="ECO:0000256" key="7">
    <source>
        <dbReference type="ARBA" id="ARBA00022777"/>
    </source>
</evidence>
<dbReference type="Gene3D" id="3.30.200.20">
    <property type="entry name" value="Phosphorylase Kinase, domain 1"/>
    <property type="match status" value="1"/>
</dbReference>
<dbReference type="OrthoDB" id="500858at2"/>
<evidence type="ECO:0000256" key="2">
    <source>
        <dbReference type="ARBA" id="ARBA00022527"/>
    </source>
</evidence>
<evidence type="ECO:0000256" key="1">
    <source>
        <dbReference type="ARBA" id="ARBA00012513"/>
    </source>
</evidence>
<dbReference type="PROSITE" id="PS00108">
    <property type="entry name" value="PROTEIN_KINASE_ST"/>
    <property type="match status" value="1"/>
</dbReference>
<dbReference type="PROSITE" id="PS00678">
    <property type="entry name" value="WD_REPEATS_1"/>
    <property type="match status" value="3"/>
</dbReference>
<dbReference type="SUPFAM" id="SSF50978">
    <property type="entry name" value="WD40 repeat-like"/>
    <property type="match status" value="1"/>
</dbReference>
<evidence type="ECO:0000256" key="8">
    <source>
        <dbReference type="ARBA" id="ARBA00022840"/>
    </source>
</evidence>
<dbReference type="GO" id="GO:0004674">
    <property type="term" value="F:protein serine/threonine kinase activity"/>
    <property type="evidence" value="ECO:0007669"/>
    <property type="project" value="UniProtKB-KW"/>
</dbReference>
<dbReference type="InterPro" id="IPR011009">
    <property type="entry name" value="Kinase-like_dom_sf"/>
</dbReference>
<dbReference type="PROSITE" id="PS50011">
    <property type="entry name" value="PROTEIN_KINASE_DOM"/>
    <property type="match status" value="1"/>
</dbReference>
<dbReference type="SMART" id="SM00320">
    <property type="entry name" value="WD40"/>
    <property type="match status" value="13"/>
</dbReference>
<dbReference type="PROSITE" id="PS50294">
    <property type="entry name" value="WD_REPEATS_REGION"/>
    <property type="match status" value="5"/>
</dbReference>
<feature type="region of interest" description="Disordered" evidence="11">
    <location>
        <begin position="1"/>
        <end position="86"/>
    </location>
</feature>
<feature type="domain" description="Protein kinase" evidence="12">
    <location>
        <begin position="93"/>
        <end position="355"/>
    </location>
</feature>
<evidence type="ECO:0000256" key="9">
    <source>
        <dbReference type="PROSITE-ProRule" id="PRU00221"/>
    </source>
</evidence>
<keyword evidence="2" id="KW-0723">Serine/threonine-protein kinase</keyword>
<dbReference type="InterPro" id="IPR036322">
    <property type="entry name" value="WD40_repeat_dom_sf"/>
</dbReference>
<evidence type="ECO:0000256" key="5">
    <source>
        <dbReference type="ARBA" id="ARBA00022737"/>
    </source>
</evidence>
<evidence type="ECO:0000256" key="6">
    <source>
        <dbReference type="ARBA" id="ARBA00022741"/>
    </source>
</evidence>
<evidence type="ECO:0000313" key="14">
    <source>
        <dbReference type="Proteomes" id="UP000317835"/>
    </source>
</evidence>
<keyword evidence="4 13" id="KW-0808">Transferase</keyword>
<dbReference type="PRINTS" id="PR00320">
    <property type="entry name" value="GPROTEINBRPT"/>
</dbReference>
<dbReference type="SUPFAM" id="SSF50998">
    <property type="entry name" value="Quinoprotein alcohol dehydrogenase-like"/>
    <property type="match status" value="1"/>
</dbReference>
<dbReference type="Gene3D" id="1.10.510.10">
    <property type="entry name" value="Transferase(Phosphotransferase) domain 1"/>
    <property type="match status" value="1"/>
</dbReference>
<protein>
    <recommendedName>
        <fullName evidence="1">non-specific serine/threonine protein kinase</fullName>
        <ecNumber evidence="1">2.7.11.1</ecNumber>
    </recommendedName>
</protein>
<feature type="repeat" description="WD" evidence="9">
    <location>
        <begin position="1027"/>
        <end position="1068"/>
    </location>
</feature>
<dbReference type="PROSITE" id="PS00107">
    <property type="entry name" value="PROTEIN_KINASE_ATP"/>
    <property type="match status" value="1"/>
</dbReference>
<evidence type="ECO:0000256" key="10">
    <source>
        <dbReference type="PROSITE-ProRule" id="PRU10141"/>
    </source>
</evidence>
<dbReference type="InterPro" id="IPR011047">
    <property type="entry name" value="Quinoprotein_ADH-like_sf"/>
</dbReference>
<evidence type="ECO:0000256" key="11">
    <source>
        <dbReference type="SAM" id="MobiDB-lite"/>
    </source>
</evidence>
<dbReference type="Pfam" id="PF00400">
    <property type="entry name" value="WD40"/>
    <property type="match status" value="9"/>
</dbReference>
<feature type="binding site" evidence="10">
    <location>
        <position position="122"/>
    </location>
    <ligand>
        <name>ATP</name>
        <dbReference type="ChEBI" id="CHEBI:30616"/>
    </ligand>
</feature>
<evidence type="ECO:0000313" key="13">
    <source>
        <dbReference type="EMBL" id="QDV38998.1"/>
    </source>
</evidence>
<organism evidence="13 14">
    <name type="scientific">Tautonia plasticadhaerens</name>
    <dbReference type="NCBI Taxonomy" id="2527974"/>
    <lineage>
        <taxon>Bacteria</taxon>
        <taxon>Pseudomonadati</taxon>
        <taxon>Planctomycetota</taxon>
        <taxon>Planctomycetia</taxon>
        <taxon>Isosphaerales</taxon>
        <taxon>Isosphaeraceae</taxon>
        <taxon>Tautonia</taxon>
    </lineage>
</organism>
<name>A0A518HDR1_9BACT</name>
<keyword evidence="6 10" id="KW-0547">Nucleotide-binding</keyword>
<evidence type="ECO:0000259" key="12">
    <source>
        <dbReference type="PROSITE" id="PS50011"/>
    </source>
</evidence>
<gene>
    <name evidence="13" type="primary">pknB_26</name>
    <name evidence="13" type="ORF">ElP_69590</name>
</gene>
<keyword evidence="5" id="KW-0677">Repeat</keyword>
<dbReference type="FunFam" id="1.10.510.10:FF:000021">
    <property type="entry name" value="Serine/threonine protein kinase"/>
    <property type="match status" value="1"/>
</dbReference>
<dbReference type="InterPro" id="IPR001680">
    <property type="entry name" value="WD40_rpt"/>
</dbReference>
<dbReference type="InterPro" id="IPR017441">
    <property type="entry name" value="Protein_kinase_ATP_BS"/>
</dbReference>
<dbReference type="PANTHER" id="PTHR19879">
    <property type="entry name" value="TRANSCRIPTION INITIATION FACTOR TFIID"/>
    <property type="match status" value="1"/>
</dbReference>
<dbReference type="EMBL" id="CP036426">
    <property type="protein sequence ID" value="QDV38998.1"/>
    <property type="molecule type" value="Genomic_DNA"/>
</dbReference>
<evidence type="ECO:0000256" key="3">
    <source>
        <dbReference type="ARBA" id="ARBA00022574"/>
    </source>
</evidence>
<dbReference type="RefSeq" id="WP_145277934.1">
    <property type="nucleotide sequence ID" value="NZ_CP036426.1"/>
</dbReference>
<dbReference type="SUPFAM" id="SSF56112">
    <property type="entry name" value="Protein kinase-like (PK-like)"/>
    <property type="match status" value="1"/>
</dbReference>
<proteinExistence type="predicted"/>
<accession>A0A518HDR1</accession>
<sequence>MSDPEPHPGGTPEVTRATGLPTPGGTNAVPSSPERAEPPTVPGEQEAAPDPIGRSETVSRAPETGEHRATAPHLGGGGRPDGPGRALPVIPGYEILGELGRGSMGVVYRARHRRLHRTCALKMILAGSHAAPESLVRFLAEAESVARLQHPHIVAIHHIGEHEQLPFIELEYLGGGSLADRLDGTPRPPRRAAGLIATLAGAIQAAHEAGVVHRDLKPANILLDDHESPKVADFGVAKALGSDTGLTATDSILGSPSYMAPEQAVGHSREVGPAADVYALGAILYELLTGRPPFRGATVLETLEQVKATDPVPPSRLVPGLPRDVETIALKCLQKEPQKRYAAASALAEDLGHFLAGEPIVARPVPSWERLVKWCRRRPAVAAMVAALHLLLASLLVLGLWSDWQIRASREELRRQNAVARIKLALREFEAANIEVARDHLDDCPEDLRGLEWRLVDRLLDRERETFDDHEWHVWDVAYSPDGRRIASVSGGWIYATSAPGRGRLLIRDADTGSVVFEKPGLRHGLYAVAFDPNSGGRSIATGGGLQHSPDGSLELQVIEGRIDVWDTQTSERRTLDIVDGQNVLDLAYSPDGSVLAAAYGLDVSDTHRGYARLWDVATGEPLGEPFEGRPGGVSAVAFSPDGRLLALAAGFSEEGRNQIEIWDVSAQKPELEHCLSGESKLVHSLAFDPSGRFLASAEMGTYLVRLWDVTTGSQVQVFKGHESFVQDVAFSPDGRLLASCAEDHLVKLWDVETAREVETLRGHPGFVLGVAFDPGGNRLVSGDVRGSVKLWDVEPGKPLRLETDGWARRLAFHPDGKRLVTAAAQYSQEHAPQLWDLDTGRLVHSFPGHERGSLSVALSSGDGALLASGGADYVARIWDLETGRQLPVLDHGGQYFIFDVTFHPRDRTRIAAASGDGTVHLWTIDPSGRTPPEATLVARLGVQIQALAFRPPLGRYLAAGTEDGVVHVLDLEEREEVFAVPGLGEWVIDLAYSPDGVLLATANKASDFEPGSATLLDAETGRVLKTLPHPATVRGVAFHPDGTRLATACDDRTVKLWDLATWQDVLTLRGHKAGVLSVAFDPEGRRLASGSIDHTVLVWDTSPVSPALDR</sequence>
<evidence type="ECO:0000256" key="4">
    <source>
        <dbReference type="ARBA" id="ARBA00022679"/>
    </source>
</evidence>
<feature type="repeat" description="WD" evidence="9">
    <location>
        <begin position="719"/>
        <end position="760"/>
    </location>
</feature>
<dbReference type="SUPFAM" id="SSF50969">
    <property type="entry name" value="YVTN repeat-like/Quinoprotein amine dehydrogenase"/>
    <property type="match status" value="1"/>
</dbReference>
<keyword evidence="8 10" id="KW-0067">ATP-binding</keyword>
<dbReference type="Gene3D" id="2.130.10.10">
    <property type="entry name" value="YVTN repeat-like/Quinoprotein amine dehydrogenase"/>
    <property type="match status" value="5"/>
</dbReference>
<dbReference type="EC" id="2.7.11.1" evidence="1"/>
<dbReference type="Pfam" id="PF00069">
    <property type="entry name" value="Pkinase"/>
    <property type="match status" value="1"/>
</dbReference>
<reference evidence="13 14" key="1">
    <citation type="submission" date="2019-02" db="EMBL/GenBank/DDBJ databases">
        <title>Deep-cultivation of Planctomycetes and their phenomic and genomic characterization uncovers novel biology.</title>
        <authorList>
            <person name="Wiegand S."/>
            <person name="Jogler M."/>
            <person name="Boedeker C."/>
            <person name="Pinto D."/>
            <person name="Vollmers J."/>
            <person name="Rivas-Marin E."/>
            <person name="Kohn T."/>
            <person name="Peeters S.H."/>
            <person name="Heuer A."/>
            <person name="Rast P."/>
            <person name="Oberbeckmann S."/>
            <person name="Bunk B."/>
            <person name="Jeske O."/>
            <person name="Meyerdierks A."/>
            <person name="Storesund J.E."/>
            <person name="Kallscheuer N."/>
            <person name="Luecker S."/>
            <person name="Lage O.M."/>
            <person name="Pohl T."/>
            <person name="Merkel B.J."/>
            <person name="Hornburger P."/>
            <person name="Mueller R.-W."/>
            <person name="Bruemmer F."/>
            <person name="Labrenz M."/>
            <person name="Spormann A.M."/>
            <person name="Op den Camp H."/>
            <person name="Overmann J."/>
            <person name="Amann R."/>
            <person name="Jetten M.S.M."/>
            <person name="Mascher T."/>
            <person name="Medema M.H."/>
            <person name="Devos D.P."/>
            <person name="Kaster A.-K."/>
            <person name="Ovreas L."/>
            <person name="Rohde M."/>
            <person name="Galperin M.Y."/>
            <person name="Jogler C."/>
        </authorList>
    </citation>
    <scope>NUCLEOTIDE SEQUENCE [LARGE SCALE GENOMIC DNA]</scope>
    <source>
        <strain evidence="13 14">ElP</strain>
    </source>
</reference>
<dbReference type="InterPro" id="IPR011044">
    <property type="entry name" value="Quino_amine_DH_bsu"/>
</dbReference>
<dbReference type="PROSITE" id="PS50082">
    <property type="entry name" value="WD_REPEATS_2"/>
    <property type="match status" value="5"/>
</dbReference>
<feature type="repeat" description="WD" evidence="9">
    <location>
        <begin position="847"/>
        <end position="889"/>
    </location>
</feature>
<dbReference type="SMART" id="SM00220">
    <property type="entry name" value="S_TKc"/>
    <property type="match status" value="1"/>
</dbReference>
<dbReference type="InterPro" id="IPR020472">
    <property type="entry name" value="WD40_PAC1"/>
</dbReference>
<keyword evidence="14" id="KW-1185">Reference proteome</keyword>
<dbReference type="InterPro" id="IPR019775">
    <property type="entry name" value="WD40_repeat_CS"/>
</dbReference>
<dbReference type="InterPro" id="IPR015943">
    <property type="entry name" value="WD40/YVTN_repeat-like_dom_sf"/>
</dbReference>
<dbReference type="InterPro" id="IPR008271">
    <property type="entry name" value="Ser/Thr_kinase_AS"/>
</dbReference>
<feature type="repeat" description="WD" evidence="9">
    <location>
        <begin position="1069"/>
        <end position="1101"/>
    </location>
</feature>